<dbReference type="InterPro" id="IPR002172">
    <property type="entry name" value="LDrepeatLR_classA_rpt"/>
</dbReference>
<comment type="caution">
    <text evidence="7">Lacks conserved residue(s) required for the propagation of feature annotation.</text>
</comment>
<feature type="disulfide bond" evidence="7">
    <location>
        <begin position="1005"/>
        <end position="1023"/>
    </location>
</feature>
<feature type="disulfide bond" evidence="6">
    <location>
        <begin position="880"/>
        <end position="907"/>
    </location>
</feature>
<evidence type="ECO:0000313" key="12">
    <source>
        <dbReference type="RefSeq" id="XP_019619855.1"/>
    </source>
</evidence>
<keyword evidence="1 8" id="KW-0645">Protease</keyword>
<dbReference type="InterPro" id="IPR036055">
    <property type="entry name" value="LDL_receptor-like_sf"/>
</dbReference>
<keyword evidence="2" id="KW-0677">Repeat</keyword>
<dbReference type="InterPro" id="IPR018114">
    <property type="entry name" value="TRYPSIN_HIS"/>
</dbReference>
<evidence type="ECO:0000259" key="9">
    <source>
        <dbReference type="PROSITE" id="PS01180"/>
    </source>
</evidence>
<feature type="disulfide bond" evidence="6">
    <location>
        <begin position="227"/>
        <end position="254"/>
    </location>
</feature>
<name>A0A6P4XT81_BRABE</name>
<keyword evidence="3 8" id="KW-0378">Hydrolase</keyword>
<evidence type="ECO:0000256" key="2">
    <source>
        <dbReference type="ARBA" id="ARBA00022737"/>
    </source>
</evidence>
<dbReference type="CDD" id="cd00190">
    <property type="entry name" value="Tryp_SPc"/>
    <property type="match status" value="2"/>
</dbReference>
<dbReference type="PROSITE" id="PS01180">
    <property type="entry name" value="CUB"/>
    <property type="match status" value="4"/>
</dbReference>
<dbReference type="InterPro" id="IPR001254">
    <property type="entry name" value="Trypsin_dom"/>
</dbReference>
<feature type="disulfide bond" evidence="7">
    <location>
        <begin position="672"/>
        <end position="690"/>
    </location>
</feature>
<dbReference type="OrthoDB" id="10012881at2759"/>
<evidence type="ECO:0000256" key="8">
    <source>
        <dbReference type="RuleBase" id="RU363034"/>
    </source>
</evidence>
<dbReference type="GeneID" id="109466563"/>
<dbReference type="SMART" id="SM00020">
    <property type="entry name" value="Tryp_SPc"/>
    <property type="match status" value="2"/>
</dbReference>
<dbReference type="InterPro" id="IPR035914">
    <property type="entry name" value="Sperma_CUB_dom_sf"/>
</dbReference>
<dbReference type="Proteomes" id="UP000515135">
    <property type="component" value="Unplaced"/>
</dbReference>
<accession>A0A6P4XT81</accession>
<dbReference type="PROSITE" id="PS50068">
    <property type="entry name" value="LDLRA_2"/>
    <property type="match status" value="6"/>
</dbReference>
<evidence type="ECO:0000256" key="4">
    <source>
        <dbReference type="ARBA" id="ARBA00022825"/>
    </source>
</evidence>
<feature type="domain" description="CUB" evidence="9">
    <location>
        <begin position="227"/>
        <end position="339"/>
    </location>
</feature>
<evidence type="ECO:0000256" key="5">
    <source>
        <dbReference type="ARBA" id="ARBA00023157"/>
    </source>
</evidence>
<dbReference type="SUPFAM" id="SSF50494">
    <property type="entry name" value="Trypsin-like serine proteases"/>
    <property type="match status" value="2"/>
</dbReference>
<feature type="disulfide bond" evidence="7">
    <location>
        <begin position="364"/>
        <end position="379"/>
    </location>
</feature>
<feature type="disulfide bond" evidence="7">
    <location>
        <begin position="345"/>
        <end position="357"/>
    </location>
</feature>
<dbReference type="InterPro" id="IPR033116">
    <property type="entry name" value="TRYPSIN_SER"/>
</dbReference>
<dbReference type="SMART" id="SM00192">
    <property type="entry name" value="LDLa"/>
    <property type="match status" value="6"/>
</dbReference>
<dbReference type="PANTHER" id="PTHR24252">
    <property type="entry name" value="ACROSIN-RELATED"/>
    <property type="match status" value="1"/>
</dbReference>
<feature type="domain" description="CUB" evidence="9">
    <location>
        <begin position="757"/>
        <end position="865"/>
    </location>
</feature>
<dbReference type="PROSITE" id="PS50240">
    <property type="entry name" value="TRYPSIN_DOM"/>
    <property type="match status" value="2"/>
</dbReference>
<dbReference type="FunFam" id="4.10.400.10:FF:000005">
    <property type="entry name" value="low-density lipoprotein receptor-related protein 1B"/>
    <property type="match status" value="2"/>
</dbReference>
<reference evidence="12" key="1">
    <citation type="submission" date="2025-08" db="UniProtKB">
        <authorList>
            <consortium name="RefSeq"/>
        </authorList>
    </citation>
    <scope>IDENTIFICATION</scope>
    <source>
        <tissue evidence="12">Gonad</tissue>
    </source>
</reference>
<feature type="domain" description="CUB" evidence="9">
    <location>
        <begin position="101"/>
        <end position="210"/>
    </location>
</feature>
<feature type="domain" description="Peptidase S1" evidence="10">
    <location>
        <begin position="1052"/>
        <end position="1284"/>
    </location>
</feature>
<dbReference type="FunFam" id="2.60.120.290:FF:000005">
    <property type="entry name" value="Procollagen C-endopeptidase enhancer 1"/>
    <property type="match status" value="2"/>
</dbReference>
<feature type="disulfide bond" evidence="7">
    <location>
        <begin position="727"/>
        <end position="742"/>
    </location>
</feature>
<keyword evidence="11" id="KW-1185">Reference proteome</keyword>
<feature type="disulfide bond" evidence="7">
    <location>
        <begin position="352"/>
        <end position="370"/>
    </location>
</feature>
<dbReference type="FunFam" id="2.40.10.10:FF:000003">
    <property type="entry name" value="Transmembrane serine protease 3"/>
    <property type="match status" value="2"/>
</dbReference>
<dbReference type="GO" id="GO:0006508">
    <property type="term" value="P:proteolysis"/>
    <property type="evidence" value="ECO:0007669"/>
    <property type="project" value="UniProtKB-KW"/>
</dbReference>
<dbReference type="Gene3D" id="2.40.10.10">
    <property type="entry name" value="Trypsin-like serine proteases"/>
    <property type="match status" value="2"/>
</dbReference>
<evidence type="ECO:0000313" key="11">
    <source>
        <dbReference type="Proteomes" id="UP000515135"/>
    </source>
</evidence>
<dbReference type="Gene3D" id="4.10.400.10">
    <property type="entry name" value="Low-density Lipoprotein Receptor"/>
    <property type="match status" value="6"/>
</dbReference>
<dbReference type="PROSITE" id="PS00134">
    <property type="entry name" value="TRYPSIN_HIS"/>
    <property type="match status" value="2"/>
</dbReference>
<feature type="disulfide bond" evidence="7">
    <location>
        <begin position="16"/>
        <end position="28"/>
    </location>
</feature>
<dbReference type="KEGG" id="bbel:109466563"/>
<dbReference type="SUPFAM" id="SSF49854">
    <property type="entry name" value="Spermadhesin, CUB domain"/>
    <property type="match status" value="4"/>
</dbReference>
<dbReference type="PRINTS" id="PR00261">
    <property type="entry name" value="LDLRECEPTOR"/>
</dbReference>
<evidence type="ECO:0000259" key="10">
    <source>
        <dbReference type="PROSITE" id="PS50240"/>
    </source>
</evidence>
<dbReference type="SUPFAM" id="SSF57424">
    <property type="entry name" value="LDL receptor-like module"/>
    <property type="match status" value="6"/>
</dbReference>
<dbReference type="CDD" id="cd00041">
    <property type="entry name" value="CUB"/>
    <property type="match status" value="4"/>
</dbReference>
<evidence type="ECO:0000256" key="6">
    <source>
        <dbReference type="PROSITE-ProRule" id="PRU00059"/>
    </source>
</evidence>
<keyword evidence="5 7" id="KW-1015">Disulfide bond</keyword>
<dbReference type="InterPro" id="IPR000859">
    <property type="entry name" value="CUB_dom"/>
</dbReference>
<evidence type="ECO:0000256" key="7">
    <source>
        <dbReference type="PROSITE-ProRule" id="PRU00124"/>
    </source>
</evidence>
<feature type="disulfide bond" evidence="7">
    <location>
        <begin position="78"/>
        <end position="93"/>
    </location>
</feature>
<dbReference type="InterPro" id="IPR043504">
    <property type="entry name" value="Peptidase_S1_PA_chymotrypsin"/>
</dbReference>
<gene>
    <name evidence="12" type="primary">LOC109466563</name>
</gene>
<organism evidence="11 12">
    <name type="scientific">Branchiostoma belcheri</name>
    <name type="common">Amphioxus</name>
    <dbReference type="NCBI Taxonomy" id="7741"/>
    <lineage>
        <taxon>Eukaryota</taxon>
        <taxon>Metazoa</taxon>
        <taxon>Chordata</taxon>
        <taxon>Cephalochordata</taxon>
        <taxon>Leptocardii</taxon>
        <taxon>Amphioxiformes</taxon>
        <taxon>Branchiostomatidae</taxon>
        <taxon>Branchiostoma</taxon>
    </lineage>
</organism>
<evidence type="ECO:0000256" key="1">
    <source>
        <dbReference type="ARBA" id="ARBA00022670"/>
    </source>
</evidence>
<dbReference type="PROSITE" id="PS00135">
    <property type="entry name" value="TRYPSIN_SER"/>
    <property type="match status" value="2"/>
</dbReference>
<dbReference type="Pfam" id="PF00431">
    <property type="entry name" value="CUB"/>
    <property type="match status" value="4"/>
</dbReference>
<feature type="domain" description="CUB" evidence="9">
    <location>
        <begin position="880"/>
        <end position="992"/>
    </location>
</feature>
<dbReference type="GO" id="GO:0009566">
    <property type="term" value="P:fertilization"/>
    <property type="evidence" value="ECO:0007669"/>
    <property type="project" value="UniProtKB-ARBA"/>
</dbReference>
<dbReference type="PANTHER" id="PTHR24252:SF7">
    <property type="entry name" value="HYALIN"/>
    <property type="match status" value="1"/>
</dbReference>
<dbReference type="Gene3D" id="2.60.120.290">
    <property type="entry name" value="Spermadhesin, CUB domain"/>
    <property type="match status" value="4"/>
</dbReference>
<dbReference type="PROSITE" id="PS01209">
    <property type="entry name" value="LDLRA_1"/>
    <property type="match status" value="4"/>
</dbReference>
<dbReference type="InterPro" id="IPR009003">
    <property type="entry name" value="Peptidase_S1_PA"/>
</dbReference>
<dbReference type="Pfam" id="PF00089">
    <property type="entry name" value="Trypsin"/>
    <property type="match status" value="2"/>
</dbReference>
<feature type="disulfide bond" evidence="7">
    <location>
        <begin position="665"/>
        <end position="677"/>
    </location>
</feature>
<feature type="disulfide bond" evidence="7">
    <location>
        <begin position="1017"/>
        <end position="1032"/>
    </location>
</feature>
<dbReference type="Pfam" id="PF00057">
    <property type="entry name" value="Ldl_recept_a"/>
    <property type="match status" value="6"/>
</dbReference>
<keyword evidence="4 8" id="KW-0720">Serine protease</keyword>
<dbReference type="GO" id="GO:0004252">
    <property type="term" value="F:serine-type endopeptidase activity"/>
    <property type="evidence" value="ECO:0007669"/>
    <property type="project" value="InterPro"/>
</dbReference>
<dbReference type="SMART" id="SM00042">
    <property type="entry name" value="CUB"/>
    <property type="match status" value="4"/>
</dbReference>
<protein>
    <submittedName>
        <fullName evidence="12">Uncharacterized protein LOC109466563</fullName>
    </submittedName>
</protein>
<dbReference type="RefSeq" id="XP_019619855.1">
    <property type="nucleotide sequence ID" value="XM_019764296.1"/>
</dbReference>
<feature type="disulfide bond" evidence="7">
    <location>
        <begin position="23"/>
        <end position="41"/>
    </location>
</feature>
<dbReference type="FunFam" id="2.60.120.290:FF:000013">
    <property type="entry name" value="Membrane frizzled-related protein"/>
    <property type="match status" value="2"/>
</dbReference>
<dbReference type="InterPro" id="IPR023415">
    <property type="entry name" value="LDLR_class-A_CS"/>
</dbReference>
<proteinExistence type="predicted"/>
<evidence type="ECO:0000256" key="3">
    <source>
        <dbReference type="ARBA" id="ARBA00022801"/>
    </source>
</evidence>
<feature type="disulfide bond" evidence="7">
    <location>
        <begin position="998"/>
        <end position="1010"/>
    </location>
</feature>
<dbReference type="CDD" id="cd00112">
    <property type="entry name" value="LDLa"/>
    <property type="match status" value="6"/>
</dbReference>
<feature type="domain" description="Peptidase S1" evidence="10">
    <location>
        <begin position="399"/>
        <end position="632"/>
    </location>
</feature>
<sequence length="1286" mass="135786">MLWLVLLCVAGAHAQCITGAFQCNDGQCIPGSWECDDWGDCSQGEDEATANCPGSASCDADQFTCGHGNTCIPTDWICDGDNDCGDSSDEQNCGAGTLTTCGGGNYHQDSGSFQLLNYANNQDCTWKVTVATGKYVMLAFTQFDVEQDSTCGYDYVRVYDGHSTHSPVLGTFCGSSLPSNVVASSNIMTVRFVSDSSITETGFAATYSAVDTPPAVTPPTVTPVGSCGNIVLTSDSGTFTSPNYPSQYPNLAQCSWKMSVTPGKLVQINFASMDIEEHGGCSFDYITVYDGPDASAPILRTLCGTSPRVVVASGNQAFVVFTTDMLMAATGFSATFSAIDPPTTCAPGTFTCWNGNCVGGSLECDGNDDCGDGSDEFLCGGDSTCGTAPIQPVFPPTRVVGGEAAVPGSWPWQASLMTSYHFCGGSLIHPEWILTAAHCIADDPTPSRYSVILGKHFSDGSSTSQEEYFVSKVIVHEEYDDNLFDRDLTLLKLSRPATLGQYIHIACLPEHAGDDPPAGTTCVTTGWGDTQGSGNDDVLKQARLPLVSNADCNATASYDGGITEYMMCAGFFQEGGHDACQGDSGGPLVCPRQGKWYLNGVVSWGYGCGLPNYPGVYARVTSMLDWIHQKMAANSGGFSRSSFISPKNEMLWLVLLCVAGAHAQCSIGDFQCNDGQCIPGSWECDDWGDCSQGEDENTANCPGGTTCSNDEFTCGHGNTCIPSNWICDGDNDCGDMSDEQNCGGGVDPTDPGTLQSCGGNYHQDSGSFQLLNYANNQDCTWKITVATGKYVMLQFTQFDVEQDSTCDYDYVRVYDGHSTHSPVLGTFCGSSLPSNVVASSNIMTVRFVSDSSITETGFAATYSAVDTPPAVTPPTTGGSCGNTVLTGDSGTFTSPNYPSQYPNNAQCSWKMSVTPGKLVQINIDTMDVEADGGCSYDSIAIYDGPDASAPLLRKLCGSSAREVVANGNEAFVVFSTDSSVTGSGFSATFSAIDPPPTCAPGTFTCWNGNCVSDSLKCDGNDDCGDGSDEFLCGGDSTCGTAPIQPVFPPTRVVGGEAAVPGSWPWQASLMTSYHFCGGSLIHPEWILTAAHCFVDDPTPSRYTVVLGKHFSDGSSTSQEEYSVSKVIVHEEYDDNLLNKDLTLLKLSRPAVLGQYIQTVCLPEHAGDDPPAGTTCVTTGFGDTQGTGDDDVLKQARVPLVSNADCNAANSYDGEISQYMLCAGFQEGGHDACQGDSGGPLVCPKLGQWYLNGVVSWGYGCAQPNYPGVYARVTSMLDWIGQKMAAN</sequence>